<organism evidence="10 11">
    <name type="scientific">Recurvomyces mirabilis</name>
    <dbReference type="NCBI Taxonomy" id="574656"/>
    <lineage>
        <taxon>Eukaryota</taxon>
        <taxon>Fungi</taxon>
        <taxon>Dikarya</taxon>
        <taxon>Ascomycota</taxon>
        <taxon>Pezizomycotina</taxon>
        <taxon>Dothideomycetes</taxon>
        <taxon>Dothideomycetidae</taxon>
        <taxon>Mycosphaerellales</taxon>
        <taxon>Teratosphaeriaceae</taxon>
        <taxon>Recurvomyces</taxon>
    </lineage>
</organism>
<evidence type="ECO:0000256" key="5">
    <source>
        <dbReference type="ARBA" id="ARBA00023043"/>
    </source>
</evidence>
<dbReference type="AlphaFoldDB" id="A0AAE0WR93"/>
<dbReference type="SMART" id="SM00248">
    <property type="entry name" value="ANK"/>
    <property type="match status" value="10"/>
</dbReference>
<evidence type="ECO:0000313" key="11">
    <source>
        <dbReference type="Proteomes" id="UP001274830"/>
    </source>
</evidence>
<keyword evidence="5 7" id="KW-0040">ANK repeat</keyword>
<evidence type="ECO:0000256" key="1">
    <source>
        <dbReference type="ARBA" id="ARBA00004141"/>
    </source>
</evidence>
<dbReference type="InterPro" id="IPR036770">
    <property type="entry name" value="Ankyrin_rpt-contain_sf"/>
</dbReference>
<dbReference type="SUPFAM" id="SSF144083">
    <property type="entry name" value="Magnesium transport protein CorA, transmembrane region"/>
    <property type="match status" value="1"/>
</dbReference>
<evidence type="ECO:0000256" key="2">
    <source>
        <dbReference type="ARBA" id="ARBA00022692"/>
    </source>
</evidence>
<protein>
    <recommendedName>
        <fullName evidence="12">Ankyrin repeat protein</fullName>
    </recommendedName>
</protein>
<keyword evidence="11" id="KW-1185">Reference proteome</keyword>
<dbReference type="PROSITE" id="PS50088">
    <property type="entry name" value="ANK_REPEAT"/>
    <property type="match status" value="1"/>
</dbReference>
<name>A0AAE0WR93_9PEZI</name>
<feature type="transmembrane region" description="Helical" evidence="9">
    <location>
        <begin position="1121"/>
        <end position="1144"/>
    </location>
</feature>
<evidence type="ECO:0000256" key="3">
    <source>
        <dbReference type="ARBA" id="ARBA00022737"/>
    </source>
</evidence>
<dbReference type="SUPFAM" id="SSF48403">
    <property type="entry name" value="Ankyrin repeat"/>
    <property type="match status" value="1"/>
</dbReference>
<evidence type="ECO:0000256" key="9">
    <source>
        <dbReference type="SAM" id="Phobius"/>
    </source>
</evidence>
<comment type="caution">
    <text evidence="10">The sequence shown here is derived from an EMBL/GenBank/DDBJ whole genome shotgun (WGS) entry which is preliminary data.</text>
</comment>
<dbReference type="PANTHER" id="PTHR24123:SF33">
    <property type="entry name" value="PROTEIN HOS4"/>
    <property type="match status" value="1"/>
</dbReference>
<evidence type="ECO:0000256" key="4">
    <source>
        <dbReference type="ARBA" id="ARBA00022989"/>
    </source>
</evidence>
<feature type="repeat" description="ANK" evidence="7">
    <location>
        <begin position="360"/>
        <end position="392"/>
    </location>
</feature>
<dbReference type="GO" id="GO:0016020">
    <property type="term" value="C:membrane"/>
    <property type="evidence" value="ECO:0007669"/>
    <property type="project" value="UniProtKB-SubCell"/>
</dbReference>
<keyword evidence="6 9" id="KW-0472">Membrane</keyword>
<evidence type="ECO:0000313" key="10">
    <source>
        <dbReference type="EMBL" id="KAK3676417.1"/>
    </source>
</evidence>
<keyword evidence="4 9" id="KW-1133">Transmembrane helix</keyword>
<dbReference type="InterPro" id="IPR045863">
    <property type="entry name" value="CorA_TM1_TM2"/>
</dbReference>
<dbReference type="InterPro" id="IPR002110">
    <property type="entry name" value="Ankyrin_rpt"/>
</dbReference>
<comment type="subcellular location">
    <subcellularLocation>
        <location evidence="1">Membrane</location>
        <topology evidence="1">Multi-pass membrane protein</topology>
    </subcellularLocation>
</comment>
<dbReference type="Pfam" id="PF12796">
    <property type="entry name" value="Ank_2"/>
    <property type="match status" value="1"/>
</dbReference>
<dbReference type="GO" id="GO:0046873">
    <property type="term" value="F:metal ion transmembrane transporter activity"/>
    <property type="evidence" value="ECO:0007669"/>
    <property type="project" value="InterPro"/>
</dbReference>
<feature type="region of interest" description="Disordered" evidence="8">
    <location>
        <begin position="583"/>
        <end position="620"/>
    </location>
</feature>
<keyword evidence="3" id="KW-0677">Repeat</keyword>
<reference evidence="10" key="1">
    <citation type="submission" date="2023-07" db="EMBL/GenBank/DDBJ databases">
        <title>Black Yeasts Isolated from many extreme environments.</title>
        <authorList>
            <person name="Coleine C."/>
            <person name="Stajich J.E."/>
            <person name="Selbmann L."/>
        </authorList>
    </citation>
    <scope>NUCLEOTIDE SEQUENCE</scope>
    <source>
        <strain evidence="10">CCFEE 5485</strain>
    </source>
</reference>
<dbReference type="Gene3D" id="1.20.58.340">
    <property type="entry name" value="Magnesium transport protein CorA, transmembrane region"/>
    <property type="match status" value="1"/>
</dbReference>
<feature type="compositionally biased region" description="Basic residues" evidence="8">
    <location>
        <begin position="601"/>
        <end position="610"/>
    </location>
</feature>
<feature type="region of interest" description="Disordered" evidence="8">
    <location>
        <begin position="1172"/>
        <end position="1231"/>
    </location>
</feature>
<evidence type="ECO:0000256" key="8">
    <source>
        <dbReference type="SAM" id="MobiDB-lite"/>
    </source>
</evidence>
<gene>
    <name evidence="10" type="ORF">LTR78_003693</name>
</gene>
<evidence type="ECO:0000256" key="7">
    <source>
        <dbReference type="PROSITE-ProRule" id="PRU00023"/>
    </source>
</evidence>
<dbReference type="InterPro" id="IPR002523">
    <property type="entry name" value="MgTranspt_CorA/ZnTranspt_ZntB"/>
</dbReference>
<dbReference type="Gene3D" id="1.25.40.20">
    <property type="entry name" value="Ankyrin repeat-containing domain"/>
    <property type="match status" value="3"/>
</dbReference>
<dbReference type="InterPro" id="IPR051165">
    <property type="entry name" value="Multifunctional_ANK_Repeat"/>
</dbReference>
<feature type="compositionally biased region" description="Low complexity" evidence="8">
    <location>
        <begin position="1183"/>
        <end position="1199"/>
    </location>
</feature>
<dbReference type="Pfam" id="PF01544">
    <property type="entry name" value="CorA"/>
    <property type="match status" value="1"/>
</dbReference>
<dbReference type="Proteomes" id="UP001274830">
    <property type="component" value="Unassembled WGS sequence"/>
</dbReference>
<feature type="transmembrane region" description="Helical" evidence="9">
    <location>
        <begin position="1079"/>
        <end position="1101"/>
    </location>
</feature>
<proteinExistence type="predicted"/>
<accession>A0AAE0WR93</accession>
<sequence length="1231" mass="139513">MGKHHTFRADVLHAVRQEDADKLEVLFDSRRTPLPTHHPVLTDAFHEACIHGKLDHARYLLDINVSPNCRESRHRRTPMMRATSVAVVEFLRHAHADINARDRDGKTALMLSRHYDVSKYLVEQTKADVTLCDNEGHTALVNVLLDCRRDLRDASKRIAILLIDNAEVDINAADPQGRTVLMTAVWRNEPDVVRHLLEDPRIHINKPDVRGRNVLHHLCEDAVRAERYRNNCADQDDEDIANLLLASDINLNKREDIVGRTPLHCALISRNQVLAIKLLDSKRPLDLTLLDSRKWSALHFAASVGMHELVTRLLKTATVADVETADGQTPFQLAARFRGDAVKTLEQLRPGSDIFRKTGHSKTALHLAAEIGNLATTEYLLKYFVDPIVNAKDDFGDSALLCAARSGHTAIVHLLLPLLPLSTSSATVSSEESKAAAGTTATVVDFVGVNIKVTSRRVHDLVYDRSYSSPTVSLKAELQRSTGEDAITVDDDEQDIARFRWVHLPANDVTWCKRLFLKLLLEEDSKVHFETFKALEQSFDHQQRGKHLHACYMRPTCHHNPSVSRKKAPIDDEEHAIYDDDVEDTSDAGTHSQGGQGTHQSSRRHSHVRAKSLGATHDSLQDRKVIDEQISGLREELWVPDNVYLFMPYLHYETLGNRDLMLRAVCKAHDKDPGQGLPRSHRHHPRICSNMSTISGSALLGTKKRVSSGGKQHQSAPEPTADENLIYAHAMPSLATLQIRRTLDQFFYRTIDTSQRDIDQVIYREQKRQAWDDVEFDTTAKLSAPEARSKVRDIHRNANIIMVDQLWLWIVRDDLIVTSFPRGWNKDHDNDEHGVWQAICNDLQRPGRQPVLGVHELATIITGHCYGWVDRRDASDSNLLFMNMFESSLGYAMEEEVRLFRAFQKASEKASVWLKEIRGHPVEPLRQTMYERYAMSVPDLDDEAEEDDTGQQNKASNAEPAFVQTLLDIGAETRLLREVKDIRDELDMLKMIYETQETHVPEMFDHLVGLLPERDEQRKRIEELHQDQVRHITYPLRDIKRMTTQAERIYNSIRDLLDLKQKHANAMQATDTARQGKTLMVFTIVTVIFLPLSFLAAFFAINVTQFPHQGKDGGLQMSLSYVSSYVFGIGSAIALLCVIFAWSAEKLDILRIHMQRSTRLWWRGLWATTAKPPTAKTPPPASAPLVPTVAPAPPSSQTSNDRDLENQKTASSPPKDSEITRWRGSRHHSKS</sequence>
<keyword evidence="2 9" id="KW-0812">Transmembrane</keyword>
<dbReference type="EMBL" id="JAUTXT010000010">
    <property type="protein sequence ID" value="KAK3676417.1"/>
    <property type="molecule type" value="Genomic_DNA"/>
</dbReference>
<evidence type="ECO:0000256" key="6">
    <source>
        <dbReference type="ARBA" id="ARBA00023136"/>
    </source>
</evidence>
<dbReference type="PANTHER" id="PTHR24123">
    <property type="entry name" value="ANKYRIN REPEAT-CONTAINING"/>
    <property type="match status" value="1"/>
</dbReference>
<evidence type="ECO:0008006" key="12">
    <source>
        <dbReference type="Google" id="ProtNLM"/>
    </source>
</evidence>